<evidence type="ECO:0000256" key="5">
    <source>
        <dbReference type="ARBA" id="ARBA00018429"/>
    </source>
</evidence>
<comment type="subcellular location">
    <subcellularLocation>
        <location evidence="9">Cytoplasm</location>
    </subcellularLocation>
</comment>
<dbReference type="NCBIfam" id="NF003589">
    <property type="entry name" value="PRK05254.1-2"/>
    <property type="match status" value="1"/>
</dbReference>
<evidence type="ECO:0000256" key="7">
    <source>
        <dbReference type="ARBA" id="ARBA00022801"/>
    </source>
</evidence>
<dbReference type="PROSITE" id="PS00130">
    <property type="entry name" value="U_DNA_GLYCOSYLASE"/>
    <property type="match status" value="1"/>
</dbReference>
<feature type="domain" description="Uracil-DNA glycosylase-like" evidence="12">
    <location>
        <begin position="50"/>
        <end position="210"/>
    </location>
</feature>
<accession>A0A3D9SLZ7</accession>
<evidence type="ECO:0000313" key="14">
    <source>
        <dbReference type="Proteomes" id="UP000256304"/>
    </source>
</evidence>
<dbReference type="EMBL" id="QTTN01000002">
    <property type="protein sequence ID" value="REE92925.1"/>
    <property type="molecule type" value="Genomic_DNA"/>
</dbReference>
<name>A0A3D9SLZ7_9BACL</name>
<dbReference type="AlphaFoldDB" id="A0A3D9SLZ7"/>
<comment type="similarity">
    <text evidence="3 9 11">Belongs to the uracil-DNA glycosylase (UDG) superfamily. UNG family.</text>
</comment>
<keyword evidence="7 9" id="KW-0378">Hydrolase</keyword>
<evidence type="ECO:0000256" key="1">
    <source>
        <dbReference type="ARBA" id="ARBA00001400"/>
    </source>
</evidence>
<evidence type="ECO:0000259" key="12">
    <source>
        <dbReference type="SMART" id="SM00986"/>
    </source>
</evidence>
<protein>
    <recommendedName>
        <fullName evidence="5 9">Uracil-DNA glycosylase</fullName>
        <shortName evidence="9">UDG</shortName>
        <ecNumber evidence="4 9">3.2.2.27</ecNumber>
    </recommendedName>
</protein>
<keyword evidence="8 9" id="KW-0234">DNA repair</keyword>
<evidence type="ECO:0000256" key="2">
    <source>
        <dbReference type="ARBA" id="ARBA00002631"/>
    </source>
</evidence>
<comment type="caution">
    <text evidence="13">The sequence shown here is derived from an EMBL/GenBank/DDBJ whole genome shotgun (WGS) entry which is preliminary data.</text>
</comment>
<dbReference type="PANTHER" id="PTHR11264">
    <property type="entry name" value="URACIL-DNA GLYCOSYLASE"/>
    <property type="match status" value="1"/>
</dbReference>
<evidence type="ECO:0000256" key="10">
    <source>
        <dbReference type="PROSITE-ProRule" id="PRU10072"/>
    </source>
</evidence>
<keyword evidence="14" id="KW-1185">Reference proteome</keyword>
<dbReference type="InterPro" id="IPR036895">
    <property type="entry name" value="Uracil-DNA_glycosylase-like_sf"/>
</dbReference>
<dbReference type="PANTHER" id="PTHR11264:SF0">
    <property type="entry name" value="URACIL-DNA GLYCOSYLASE"/>
    <property type="match status" value="1"/>
</dbReference>
<dbReference type="OrthoDB" id="9804372at2"/>
<comment type="function">
    <text evidence="2 9 11">Excises uracil residues from the DNA which can arise as a result of misincorporation of dUMP residues by DNA polymerase or due to deamination of cytosine.</text>
</comment>
<evidence type="ECO:0000256" key="3">
    <source>
        <dbReference type="ARBA" id="ARBA00008184"/>
    </source>
</evidence>
<dbReference type="HAMAP" id="MF_00148">
    <property type="entry name" value="UDG"/>
    <property type="match status" value="1"/>
</dbReference>
<dbReference type="InterPro" id="IPR018085">
    <property type="entry name" value="Ura-DNA_Glyclase_AS"/>
</dbReference>
<dbReference type="InterPro" id="IPR002043">
    <property type="entry name" value="UDG_fam1"/>
</dbReference>
<dbReference type="SMART" id="SM00986">
    <property type="entry name" value="UDG"/>
    <property type="match status" value="1"/>
</dbReference>
<dbReference type="Gene3D" id="3.40.470.10">
    <property type="entry name" value="Uracil-DNA glycosylase-like domain"/>
    <property type="match status" value="1"/>
</dbReference>
<dbReference type="RefSeq" id="WP_116187395.1">
    <property type="nucleotide sequence ID" value="NZ_QTTN01000002.1"/>
</dbReference>
<evidence type="ECO:0000256" key="6">
    <source>
        <dbReference type="ARBA" id="ARBA00022763"/>
    </source>
</evidence>
<dbReference type="NCBIfam" id="NF003591">
    <property type="entry name" value="PRK05254.1-4"/>
    <property type="match status" value="1"/>
</dbReference>
<dbReference type="GO" id="GO:0097510">
    <property type="term" value="P:base-excision repair, AP site formation via deaminated base removal"/>
    <property type="evidence" value="ECO:0007669"/>
    <property type="project" value="TreeGrafter"/>
</dbReference>
<organism evidence="13 14">
    <name type="scientific">Paenibacillus taihuensis</name>
    <dbReference type="NCBI Taxonomy" id="1156355"/>
    <lineage>
        <taxon>Bacteria</taxon>
        <taxon>Bacillati</taxon>
        <taxon>Bacillota</taxon>
        <taxon>Bacilli</taxon>
        <taxon>Bacillales</taxon>
        <taxon>Paenibacillaceae</taxon>
        <taxon>Paenibacillus</taxon>
    </lineage>
</organism>
<dbReference type="Proteomes" id="UP000256304">
    <property type="component" value="Unassembled WGS sequence"/>
</dbReference>
<dbReference type="InterPro" id="IPR005122">
    <property type="entry name" value="Uracil-DNA_glycosylase-like"/>
</dbReference>
<comment type="catalytic activity">
    <reaction evidence="1 9 11">
        <text>Hydrolyzes single-stranded DNA or mismatched double-stranded DNA and polynucleotides, releasing free uracil.</text>
        <dbReference type="EC" id="3.2.2.27"/>
    </reaction>
</comment>
<dbReference type="GO" id="GO:0004844">
    <property type="term" value="F:uracil DNA N-glycosylase activity"/>
    <property type="evidence" value="ECO:0007669"/>
    <property type="project" value="UniProtKB-UniRule"/>
</dbReference>
<proteinExistence type="inferred from homology"/>
<evidence type="ECO:0000313" key="13">
    <source>
        <dbReference type="EMBL" id="REE92925.1"/>
    </source>
</evidence>
<keyword evidence="9" id="KW-0963">Cytoplasm</keyword>
<dbReference type="SMART" id="SM00987">
    <property type="entry name" value="UreE_C"/>
    <property type="match status" value="1"/>
</dbReference>
<dbReference type="CDD" id="cd10027">
    <property type="entry name" value="UDG-F1-like"/>
    <property type="match status" value="1"/>
</dbReference>
<dbReference type="EC" id="3.2.2.27" evidence="4 9"/>
<dbReference type="FunFam" id="3.40.470.10:FF:000001">
    <property type="entry name" value="Uracil-DNA glycosylase"/>
    <property type="match status" value="1"/>
</dbReference>
<evidence type="ECO:0000256" key="9">
    <source>
        <dbReference type="HAMAP-Rule" id="MF_00148"/>
    </source>
</evidence>
<gene>
    <name evidence="9" type="primary">ung</name>
    <name evidence="13" type="ORF">A8990_1025</name>
</gene>
<dbReference type="SUPFAM" id="SSF52141">
    <property type="entry name" value="Uracil-DNA glycosylase-like"/>
    <property type="match status" value="1"/>
</dbReference>
<dbReference type="Pfam" id="PF03167">
    <property type="entry name" value="UDG"/>
    <property type="match status" value="1"/>
</dbReference>
<evidence type="ECO:0000256" key="4">
    <source>
        <dbReference type="ARBA" id="ARBA00012030"/>
    </source>
</evidence>
<reference evidence="13 14" key="1">
    <citation type="submission" date="2018-08" db="EMBL/GenBank/DDBJ databases">
        <title>Genomic Encyclopedia of Type Strains, Phase III (KMG-III): the genomes of soil and plant-associated and newly described type strains.</title>
        <authorList>
            <person name="Whitman W."/>
        </authorList>
    </citation>
    <scope>NUCLEOTIDE SEQUENCE [LARGE SCALE GENOMIC DNA]</scope>
    <source>
        <strain evidence="13 14">CGMCC 1.10966</strain>
    </source>
</reference>
<dbReference type="NCBIfam" id="NF003588">
    <property type="entry name" value="PRK05254.1-1"/>
    <property type="match status" value="1"/>
</dbReference>
<sequence length="230" mass="25683">MHWNIDNDWSTVLAEETHKPYFTSLMSRLAEQYEHDAIYPEPSDVFNALRFTPYADTKVVIIGQDPYHGPGQAHGLSFSVRHGVKTPPSLQNMYKELQEDLGCTIPDHGCLEAWAKQGVLMLNNVLTVRAGEPASHKGIGWEIFTDAVIAALNARELPVVFILWGKHAQEKAAAIDADRHHVIASAHPSPFAARKGFFGSRPFSRANDYLRELGVQEIDWEIPALAKMTV</sequence>
<evidence type="ECO:0000256" key="8">
    <source>
        <dbReference type="ARBA" id="ARBA00023204"/>
    </source>
</evidence>
<keyword evidence="6 9" id="KW-0227">DNA damage</keyword>
<dbReference type="NCBIfam" id="NF003592">
    <property type="entry name" value="PRK05254.1-5"/>
    <property type="match status" value="1"/>
</dbReference>
<feature type="active site" description="Proton acceptor" evidence="9 10">
    <location>
        <position position="65"/>
    </location>
</feature>
<evidence type="ECO:0000256" key="11">
    <source>
        <dbReference type="RuleBase" id="RU003780"/>
    </source>
</evidence>
<dbReference type="GO" id="GO:0005737">
    <property type="term" value="C:cytoplasm"/>
    <property type="evidence" value="ECO:0007669"/>
    <property type="project" value="UniProtKB-SubCell"/>
</dbReference>
<dbReference type="NCBIfam" id="TIGR00628">
    <property type="entry name" value="ung"/>
    <property type="match status" value="1"/>
</dbReference>